<evidence type="ECO:0000313" key="14">
    <source>
        <dbReference type="Proteomes" id="UP000006727"/>
    </source>
</evidence>
<evidence type="ECO:0000256" key="6">
    <source>
        <dbReference type="ARBA" id="ARBA00023163"/>
    </source>
</evidence>
<evidence type="ECO:0000256" key="5">
    <source>
        <dbReference type="ARBA" id="ARBA00023015"/>
    </source>
</evidence>
<feature type="domain" description="GATA-type" evidence="11">
    <location>
        <begin position="259"/>
        <end position="294"/>
    </location>
</feature>
<dbReference type="CDD" id="cd00202">
    <property type="entry name" value="ZnF_GATA"/>
    <property type="match status" value="1"/>
</dbReference>
<dbReference type="SUPFAM" id="SSF57716">
    <property type="entry name" value="Glucocorticoid receptor-like (DNA-binding domain)"/>
    <property type="match status" value="1"/>
</dbReference>
<feature type="region of interest" description="Disordered" evidence="10">
    <location>
        <begin position="137"/>
        <end position="206"/>
    </location>
</feature>
<evidence type="ECO:0000256" key="2">
    <source>
        <dbReference type="ARBA" id="ARBA00022723"/>
    </source>
</evidence>
<sequence length="422" mass="45267">MLQESLGNFELHGSLQPIWVRECSAHADVREDALLDLNSIPNLLKPPSLTAAVGLTKAAASFTGGGSCDSESSSVGMDESICGDPSLAVDCTLSLGSSATQRMDIPARLSRAGSPAQDLVWSLSARSEPADALTRHTCEQDVSEQGVSWDVSSSRSDPDATPEYQPQMAVSDRTASGEDTVHRSGSKTWAKPCVPTNDRDEVNTSKGHLSMIDGSAYDSRPGRQSWLPNFLSSTGLASEVKATSRFERCMQPEGINFVRVCAHCGTSKTPLWRNGPQGPKSLCNACGIRFKKAGRRSAANGSSELQDTPLTSVTAVKVENPKAVDADVDHQQCWECSPEVKPRKRSRGSFLHQRASESSLSGGSCMTWQSCLLTSSPKNVDSRASPIVGSREKKLVFRKAFSTDEEEGAELLMALSCGMVYT</sequence>
<proteinExistence type="inferred from homology"/>
<dbReference type="InterPro" id="IPR000679">
    <property type="entry name" value="Znf_GATA"/>
</dbReference>
<reference evidence="12 14" key="1">
    <citation type="journal article" date="2008" name="Science">
        <title>The Physcomitrella genome reveals evolutionary insights into the conquest of land by plants.</title>
        <authorList>
            <person name="Rensing S."/>
            <person name="Lang D."/>
            <person name="Zimmer A."/>
            <person name="Terry A."/>
            <person name="Salamov A."/>
            <person name="Shapiro H."/>
            <person name="Nishiyama T."/>
            <person name="Perroud P.-F."/>
            <person name="Lindquist E."/>
            <person name="Kamisugi Y."/>
            <person name="Tanahashi T."/>
            <person name="Sakakibara K."/>
            <person name="Fujita T."/>
            <person name="Oishi K."/>
            <person name="Shin-I T."/>
            <person name="Kuroki Y."/>
            <person name="Toyoda A."/>
            <person name="Suzuki Y."/>
            <person name="Hashimoto A."/>
            <person name="Yamaguchi K."/>
            <person name="Sugano A."/>
            <person name="Kohara Y."/>
            <person name="Fujiyama A."/>
            <person name="Anterola A."/>
            <person name="Aoki S."/>
            <person name="Ashton N."/>
            <person name="Barbazuk W.B."/>
            <person name="Barker E."/>
            <person name="Bennetzen J."/>
            <person name="Bezanilla M."/>
            <person name="Blankenship R."/>
            <person name="Cho S.H."/>
            <person name="Dutcher S."/>
            <person name="Estelle M."/>
            <person name="Fawcett J.A."/>
            <person name="Gundlach H."/>
            <person name="Hanada K."/>
            <person name="Heyl A."/>
            <person name="Hicks K.A."/>
            <person name="Hugh J."/>
            <person name="Lohr M."/>
            <person name="Mayer K."/>
            <person name="Melkozernov A."/>
            <person name="Murata T."/>
            <person name="Nelson D."/>
            <person name="Pils B."/>
            <person name="Prigge M."/>
            <person name="Reiss B."/>
            <person name="Renner T."/>
            <person name="Rombauts S."/>
            <person name="Rushton P."/>
            <person name="Sanderfoot A."/>
            <person name="Schween G."/>
            <person name="Shiu S.-H."/>
            <person name="Stueber K."/>
            <person name="Theodoulou F.L."/>
            <person name="Tu H."/>
            <person name="Van de Peer Y."/>
            <person name="Verrier P.J."/>
            <person name="Waters E."/>
            <person name="Wood A."/>
            <person name="Yang L."/>
            <person name="Cove D."/>
            <person name="Cuming A."/>
            <person name="Hasebe M."/>
            <person name="Lucas S."/>
            <person name="Mishler D.B."/>
            <person name="Reski R."/>
            <person name="Grigoriev I."/>
            <person name="Quatrano R.S."/>
            <person name="Boore J.L."/>
        </authorList>
    </citation>
    <scope>NUCLEOTIDE SEQUENCE [LARGE SCALE GENOMIC DNA]</scope>
    <source>
        <strain evidence="13 14">cv. Gransden 2004</strain>
    </source>
</reference>
<dbReference type="GO" id="GO:0006357">
    <property type="term" value="P:regulation of transcription by RNA polymerase II"/>
    <property type="evidence" value="ECO:0000318"/>
    <property type="project" value="GO_Central"/>
</dbReference>
<comment type="subcellular location">
    <subcellularLocation>
        <location evidence="1">Nucleus</location>
    </subcellularLocation>
</comment>
<feature type="compositionally biased region" description="Polar residues" evidence="10">
    <location>
        <begin position="143"/>
        <end position="155"/>
    </location>
</feature>
<dbReference type="PROSITE" id="PS00344">
    <property type="entry name" value="GATA_ZN_FINGER_1"/>
    <property type="match status" value="1"/>
</dbReference>
<keyword evidence="3 9" id="KW-0863">Zinc-finger</keyword>
<dbReference type="PANTHER" id="PTHR47255:SF4">
    <property type="entry name" value="GATA ZINC FINGER DOMAIN-CONTAINING PROTEIN 12"/>
    <property type="match status" value="1"/>
</dbReference>
<dbReference type="PANTHER" id="PTHR47255">
    <property type="entry name" value="GATA TRANSCRIPTION FACTOR 22-RELATED"/>
    <property type="match status" value="1"/>
</dbReference>
<dbReference type="EnsemblPlants" id="Pp3c22_11080V3.1">
    <property type="protein sequence ID" value="Pp3c22_11080V3.1"/>
    <property type="gene ID" value="Pp3c22_11080"/>
</dbReference>
<evidence type="ECO:0000259" key="11">
    <source>
        <dbReference type="PROSITE" id="PS50114"/>
    </source>
</evidence>
<dbReference type="GO" id="GO:0000976">
    <property type="term" value="F:transcription cis-regulatory region binding"/>
    <property type="evidence" value="ECO:0000318"/>
    <property type="project" value="GO_Central"/>
</dbReference>
<evidence type="ECO:0000256" key="7">
    <source>
        <dbReference type="ARBA" id="ARBA00023242"/>
    </source>
</evidence>
<dbReference type="AlphaFoldDB" id="A0A2K1IN46"/>
<keyword evidence="6" id="KW-0804">Transcription</keyword>
<dbReference type="Proteomes" id="UP000006727">
    <property type="component" value="Chromosome 22"/>
</dbReference>
<gene>
    <name evidence="13" type="primary">LOC112274736</name>
    <name evidence="12" type="ORF">PHYPA_027004</name>
</gene>
<dbReference type="EMBL" id="ABEU02000022">
    <property type="protein sequence ID" value="PNR30688.1"/>
    <property type="molecule type" value="Genomic_DNA"/>
</dbReference>
<dbReference type="GeneID" id="112274736"/>
<dbReference type="GO" id="GO:0005634">
    <property type="term" value="C:nucleus"/>
    <property type="evidence" value="ECO:0000318"/>
    <property type="project" value="GO_Central"/>
</dbReference>
<reference evidence="13" key="3">
    <citation type="submission" date="2020-12" db="UniProtKB">
        <authorList>
            <consortium name="EnsemblPlants"/>
        </authorList>
    </citation>
    <scope>IDENTIFICATION</scope>
</reference>
<keyword evidence="4" id="KW-0862">Zinc</keyword>
<keyword evidence="5" id="KW-0805">Transcription regulation</keyword>
<dbReference type="KEGG" id="ppp:112274736"/>
<dbReference type="InterPro" id="IPR052138">
    <property type="entry name" value="GATA_ZnFinger_Domain"/>
</dbReference>
<dbReference type="SMART" id="SM00401">
    <property type="entry name" value="ZnF_GATA"/>
    <property type="match status" value="1"/>
</dbReference>
<evidence type="ECO:0000256" key="3">
    <source>
        <dbReference type="ARBA" id="ARBA00022771"/>
    </source>
</evidence>
<evidence type="ECO:0000256" key="4">
    <source>
        <dbReference type="ARBA" id="ARBA00022833"/>
    </source>
</evidence>
<evidence type="ECO:0000256" key="8">
    <source>
        <dbReference type="ARBA" id="ARBA00024019"/>
    </source>
</evidence>
<dbReference type="GO" id="GO:0008270">
    <property type="term" value="F:zinc ion binding"/>
    <property type="evidence" value="ECO:0007669"/>
    <property type="project" value="UniProtKB-KW"/>
</dbReference>
<keyword evidence="14" id="KW-1185">Reference proteome</keyword>
<dbReference type="PaxDb" id="3218-PP1S121_33V6.1"/>
<name>A0A2K1IN46_PHYPA</name>
<comment type="similarity">
    <text evidence="8">Belongs to the type IV zinc-finger family. Class B subfamily.</text>
</comment>
<keyword evidence="2" id="KW-0479">Metal-binding</keyword>
<reference evidence="12 14" key="2">
    <citation type="journal article" date="2018" name="Plant J.">
        <title>The Physcomitrella patens chromosome-scale assembly reveals moss genome structure and evolution.</title>
        <authorList>
            <person name="Lang D."/>
            <person name="Ullrich K.K."/>
            <person name="Murat F."/>
            <person name="Fuchs J."/>
            <person name="Jenkins J."/>
            <person name="Haas F.B."/>
            <person name="Piednoel M."/>
            <person name="Gundlach H."/>
            <person name="Van Bel M."/>
            <person name="Meyberg R."/>
            <person name="Vives C."/>
            <person name="Morata J."/>
            <person name="Symeonidi A."/>
            <person name="Hiss M."/>
            <person name="Muchero W."/>
            <person name="Kamisugi Y."/>
            <person name="Saleh O."/>
            <person name="Blanc G."/>
            <person name="Decker E.L."/>
            <person name="van Gessel N."/>
            <person name="Grimwood J."/>
            <person name="Hayes R.D."/>
            <person name="Graham S.W."/>
            <person name="Gunter L.E."/>
            <person name="McDaniel S.F."/>
            <person name="Hoernstein S.N.W."/>
            <person name="Larsson A."/>
            <person name="Li F.W."/>
            <person name="Perroud P.F."/>
            <person name="Phillips J."/>
            <person name="Ranjan P."/>
            <person name="Rokshar D.S."/>
            <person name="Rothfels C.J."/>
            <person name="Schneider L."/>
            <person name="Shu S."/>
            <person name="Stevenson D.W."/>
            <person name="Thummler F."/>
            <person name="Tillich M."/>
            <person name="Villarreal Aguilar J.C."/>
            <person name="Widiez T."/>
            <person name="Wong G.K."/>
            <person name="Wymore A."/>
            <person name="Zhang Y."/>
            <person name="Zimmer A.D."/>
            <person name="Quatrano R.S."/>
            <person name="Mayer K.F.X."/>
            <person name="Goodstein D."/>
            <person name="Casacuberta J.M."/>
            <person name="Vandepoele K."/>
            <person name="Reski R."/>
            <person name="Cuming A.C."/>
            <person name="Tuskan G.A."/>
            <person name="Maumus F."/>
            <person name="Salse J."/>
            <person name="Schmutz J."/>
            <person name="Rensing S.A."/>
        </authorList>
    </citation>
    <scope>NUCLEOTIDE SEQUENCE [LARGE SCALE GENOMIC DNA]</scope>
    <source>
        <strain evidence="13 14">cv. Gransden 2004</strain>
    </source>
</reference>
<dbReference type="Gramene" id="Pp3c22_11080V3.2">
    <property type="protein sequence ID" value="Pp3c22_11080V3.2"/>
    <property type="gene ID" value="Pp3c22_11080"/>
</dbReference>
<dbReference type="Gramene" id="Pp3c22_11080V3.1">
    <property type="protein sequence ID" value="Pp3c22_11080V3.1"/>
    <property type="gene ID" value="Pp3c22_11080"/>
</dbReference>
<keyword evidence="7" id="KW-0539">Nucleus</keyword>
<organism evidence="12">
    <name type="scientific">Physcomitrium patens</name>
    <name type="common">Spreading-leaved earth moss</name>
    <name type="synonym">Physcomitrella patens</name>
    <dbReference type="NCBI Taxonomy" id="3218"/>
    <lineage>
        <taxon>Eukaryota</taxon>
        <taxon>Viridiplantae</taxon>
        <taxon>Streptophyta</taxon>
        <taxon>Embryophyta</taxon>
        <taxon>Bryophyta</taxon>
        <taxon>Bryophytina</taxon>
        <taxon>Bryopsida</taxon>
        <taxon>Funariidae</taxon>
        <taxon>Funariales</taxon>
        <taxon>Funariaceae</taxon>
        <taxon>Physcomitrium</taxon>
    </lineage>
</organism>
<evidence type="ECO:0000256" key="10">
    <source>
        <dbReference type="SAM" id="MobiDB-lite"/>
    </source>
</evidence>
<dbReference type="Pfam" id="PF00320">
    <property type="entry name" value="GATA"/>
    <property type="match status" value="1"/>
</dbReference>
<dbReference type="PROSITE" id="PS50114">
    <property type="entry name" value="GATA_ZN_FINGER_2"/>
    <property type="match status" value="1"/>
</dbReference>
<dbReference type="FunFam" id="3.30.50.10:FF:000055">
    <property type="entry name" value="GATA transcription factor 21"/>
    <property type="match status" value="1"/>
</dbReference>
<dbReference type="EnsemblPlants" id="Pp3c22_11080V3.2">
    <property type="protein sequence ID" value="Pp3c22_11080V3.2"/>
    <property type="gene ID" value="Pp3c22_11080"/>
</dbReference>
<dbReference type="InterPro" id="IPR013088">
    <property type="entry name" value="Znf_NHR/GATA"/>
</dbReference>
<accession>A0A2K1IN46</accession>
<evidence type="ECO:0000313" key="12">
    <source>
        <dbReference type="EMBL" id="PNR30688.1"/>
    </source>
</evidence>
<protein>
    <recommendedName>
        <fullName evidence="11">GATA-type domain-containing protein</fullName>
    </recommendedName>
</protein>
<dbReference type="RefSeq" id="XP_024360216.1">
    <property type="nucleotide sequence ID" value="XM_024504448.2"/>
</dbReference>
<evidence type="ECO:0000313" key="13">
    <source>
        <dbReference type="EnsemblPlants" id="Pp3c22_11080V3.1"/>
    </source>
</evidence>
<dbReference type="OrthoDB" id="2162994at2759"/>
<evidence type="ECO:0000256" key="9">
    <source>
        <dbReference type="PROSITE-ProRule" id="PRU00094"/>
    </source>
</evidence>
<dbReference type="Gene3D" id="3.30.50.10">
    <property type="entry name" value="Erythroid Transcription Factor GATA-1, subunit A"/>
    <property type="match status" value="1"/>
</dbReference>
<evidence type="ECO:0000256" key="1">
    <source>
        <dbReference type="ARBA" id="ARBA00004123"/>
    </source>
</evidence>